<evidence type="ECO:0000256" key="13">
    <source>
        <dbReference type="RuleBase" id="RU003515"/>
    </source>
</evidence>
<evidence type="ECO:0000256" key="7">
    <source>
        <dbReference type="ARBA" id="ARBA00022722"/>
    </source>
</evidence>
<evidence type="ECO:0000256" key="3">
    <source>
        <dbReference type="ARBA" id="ARBA00004065"/>
    </source>
</evidence>
<evidence type="ECO:0000256" key="2">
    <source>
        <dbReference type="ARBA" id="ARBA00001946"/>
    </source>
</evidence>
<proteinExistence type="inferred from homology"/>
<dbReference type="GO" id="GO:0003723">
    <property type="term" value="F:RNA binding"/>
    <property type="evidence" value="ECO:0007669"/>
    <property type="project" value="UniProtKB-UniRule"/>
</dbReference>
<dbReference type="OMA" id="YPTKLHL"/>
<feature type="domain" description="RNase H type-2" evidence="15">
    <location>
        <begin position="54"/>
        <end position="244"/>
    </location>
</feature>
<dbReference type="PANTHER" id="PTHR10954:SF23">
    <property type="entry name" value="RIBONUCLEASE"/>
    <property type="match status" value="1"/>
</dbReference>
<dbReference type="CDD" id="cd07182">
    <property type="entry name" value="RNase_HII_bacteria_HII_like"/>
    <property type="match status" value="1"/>
</dbReference>
<dbReference type="GO" id="GO:0004523">
    <property type="term" value="F:RNA-DNA hybrid ribonuclease activity"/>
    <property type="evidence" value="ECO:0000318"/>
    <property type="project" value="GO_Central"/>
</dbReference>
<evidence type="ECO:0000256" key="14">
    <source>
        <dbReference type="SAM" id="MobiDB-lite"/>
    </source>
</evidence>
<sequence>MPPVRRSSRLAKNQEEASLADESVLKELAPNPPIPTKTGPTRDAEALQWAAGFKRVAGVDEAGRGPLAGPVVAAACILPPNFEIPGVDDSKKVSEANRDRLYDIITNAPGVEFAVSVVDVETIDQINILEAAMLAMANAVKLVRADFALVDGNRIPKQLAASVSKAIVGGDALSTSIAAASIIAKVTRDRLMCEFHEQWPEYGFKAHKGYGTAAHMEVLKRLGPVVIHRRTFQPLKGWLEQRKLQSLETHFKLI</sequence>
<feature type="binding site" evidence="12">
    <location>
        <position position="151"/>
    </location>
    <ligand>
        <name>a divalent metal cation</name>
        <dbReference type="ChEBI" id="CHEBI:60240"/>
    </ligand>
</feature>
<feature type="region of interest" description="Disordered" evidence="14">
    <location>
        <begin position="1"/>
        <end position="43"/>
    </location>
</feature>
<dbReference type="PANTHER" id="PTHR10954">
    <property type="entry name" value="RIBONUCLEASE H2 SUBUNIT A"/>
    <property type="match status" value="1"/>
</dbReference>
<keyword evidence="17" id="KW-1185">Reference proteome</keyword>
<evidence type="ECO:0000256" key="1">
    <source>
        <dbReference type="ARBA" id="ARBA00000077"/>
    </source>
</evidence>
<dbReference type="AlphaFoldDB" id="A0A1Y1I4C1"/>
<comment type="catalytic activity">
    <reaction evidence="1 12 13">
        <text>Endonucleolytic cleavage to 5'-phosphomonoester.</text>
        <dbReference type="EC" id="3.1.26.4"/>
    </reaction>
</comment>
<keyword evidence="6" id="KW-0963">Cytoplasm</keyword>
<dbReference type="GO" id="GO:0046872">
    <property type="term" value="F:metal ion binding"/>
    <property type="evidence" value="ECO:0007669"/>
    <property type="project" value="UniProtKB-KW"/>
</dbReference>
<evidence type="ECO:0000256" key="8">
    <source>
        <dbReference type="ARBA" id="ARBA00022723"/>
    </source>
</evidence>
<dbReference type="FunFam" id="3.30.420.10:FF:000006">
    <property type="entry name" value="Ribonuclease HII"/>
    <property type="match status" value="1"/>
</dbReference>
<dbReference type="InterPro" id="IPR036397">
    <property type="entry name" value="RNaseH_sf"/>
</dbReference>
<protein>
    <recommendedName>
        <fullName evidence="13">Ribonuclease</fullName>
        <ecNumber evidence="13">3.1.26.4</ecNumber>
    </recommendedName>
</protein>
<dbReference type="PROSITE" id="PS51975">
    <property type="entry name" value="RNASE_H_2"/>
    <property type="match status" value="1"/>
</dbReference>
<comment type="similarity">
    <text evidence="5 13">Belongs to the RNase HII family.</text>
</comment>
<comment type="function">
    <text evidence="3 13">Endonuclease that specifically degrades the RNA of RNA-DNA hybrids.</text>
</comment>
<name>A0A1Y1I4C1_KLENI</name>
<comment type="cofactor">
    <cofactor evidence="2">
        <name>Mg(2+)</name>
        <dbReference type="ChEBI" id="CHEBI:18420"/>
    </cofactor>
</comment>
<keyword evidence="9 12" id="KW-0255">Endonuclease</keyword>
<dbReference type="STRING" id="105231.A0A1Y1I4C1"/>
<keyword evidence="8 12" id="KW-0479">Metal-binding</keyword>
<evidence type="ECO:0000256" key="5">
    <source>
        <dbReference type="ARBA" id="ARBA00007383"/>
    </source>
</evidence>
<comment type="cofactor">
    <cofactor evidence="12">
        <name>Mn(2+)</name>
        <dbReference type="ChEBI" id="CHEBI:29035"/>
    </cofactor>
    <cofactor evidence="12">
        <name>Mg(2+)</name>
        <dbReference type="ChEBI" id="CHEBI:18420"/>
    </cofactor>
    <text evidence="12">Manganese or magnesium. Binds 1 divalent metal ion per monomer in the absence of substrate. May bind a second metal ion after substrate binding.</text>
</comment>
<dbReference type="Pfam" id="PF01351">
    <property type="entry name" value="RNase_HII"/>
    <property type="match status" value="1"/>
</dbReference>
<dbReference type="OrthoDB" id="7462577at2759"/>
<feature type="binding site" evidence="12">
    <location>
        <position position="60"/>
    </location>
    <ligand>
        <name>a divalent metal cation</name>
        <dbReference type="ChEBI" id="CHEBI:60240"/>
    </ligand>
</feature>
<dbReference type="GO" id="GO:0006298">
    <property type="term" value="P:mismatch repair"/>
    <property type="evidence" value="ECO:0000318"/>
    <property type="project" value="GO_Central"/>
</dbReference>
<dbReference type="InterPro" id="IPR012337">
    <property type="entry name" value="RNaseH-like_sf"/>
</dbReference>
<dbReference type="Proteomes" id="UP000054558">
    <property type="component" value="Unassembled WGS sequence"/>
</dbReference>
<dbReference type="GO" id="GO:0005737">
    <property type="term" value="C:cytoplasm"/>
    <property type="evidence" value="ECO:0007669"/>
    <property type="project" value="UniProtKB-SubCell"/>
</dbReference>
<gene>
    <name evidence="16" type="ORF">KFL_001830070</name>
</gene>
<evidence type="ECO:0000313" key="17">
    <source>
        <dbReference type="Proteomes" id="UP000054558"/>
    </source>
</evidence>
<evidence type="ECO:0000256" key="4">
    <source>
        <dbReference type="ARBA" id="ARBA00004496"/>
    </source>
</evidence>
<evidence type="ECO:0000256" key="11">
    <source>
        <dbReference type="ARBA" id="ARBA00023211"/>
    </source>
</evidence>
<dbReference type="InterPro" id="IPR001352">
    <property type="entry name" value="RNase_HII/HIII"/>
</dbReference>
<dbReference type="EC" id="3.1.26.4" evidence="13"/>
<dbReference type="InterPro" id="IPR022898">
    <property type="entry name" value="RNase_HII"/>
</dbReference>
<reference evidence="16 17" key="1">
    <citation type="journal article" date="2014" name="Nat. Commun.">
        <title>Klebsormidium flaccidum genome reveals primary factors for plant terrestrial adaptation.</title>
        <authorList>
            <person name="Hori K."/>
            <person name="Maruyama F."/>
            <person name="Fujisawa T."/>
            <person name="Togashi T."/>
            <person name="Yamamoto N."/>
            <person name="Seo M."/>
            <person name="Sato S."/>
            <person name="Yamada T."/>
            <person name="Mori H."/>
            <person name="Tajima N."/>
            <person name="Moriyama T."/>
            <person name="Ikeuchi M."/>
            <person name="Watanabe M."/>
            <person name="Wada H."/>
            <person name="Kobayashi K."/>
            <person name="Saito M."/>
            <person name="Masuda T."/>
            <person name="Sasaki-Sekimoto Y."/>
            <person name="Mashiguchi K."/>
            <person name="Awai K."/>
            <person name="Shimojima M."/>
            <person name="Masuda S."/>
            <person name="Iwai M."/>
            <person name="Nobusawa T."/>
            <person name="Narise T."/>
            <person name="Kondo S."/>
            <person name="Saito H."/>
            <person name="Sato R."/>
            <person name="Murakawa M."/>
            <person name="Ihara Y."/>
            <person name="Oshima-Yamada Y."/>
            <person name="Ohtaka K."/>
            <person name="Satoh M."/>
            <person name="Sonobe K."/>
            <person name="Ishii M."/>
            <person name="Ohtani R."/>
            <person name="Kanamori-Sato M."/>
            <person name="Honoki R."/>
            <person name="Miyazaki D."/>
            <person name="Mochizuki H."/>
            <person name="Umetsu J."/>
            <person name="Higashi K."/>
            <person name="Shibata D."/>
            <person name="Kamiya Y."/>
            <person name="Sato N."/>
            <person name="Nakamura Y."/>
            <person name="Tabata S."/>
            <person name="Ida S."/>
            <person name="Kurokawa K."/>
            <person name="Ohta H."/>
        </authorList>
    </citation>
    <scope>NUCLEOTIDE SEQUENCE [LARGE SCALE GENOMIC DNA]</scope>
    <source>
        <strain evidence="16 17">NIES-2285</strain>
    </source>
</reference>
<evidence type="ECO:0000313" key="16">
    <source>
        <dbReference type="EMBL" id="GAQ84279.1"/>
    </source>
</evidence>
<dbReference type="Gene3D" id="3.30.420.10">
    <property type="entry name" value="Ribonuclease H-like superfamily/Ribonuclease H"/>
    <property type="match status" value="1"/>
</dbReference>
<accession>A0A1Y1I4C1</accession>
<organism evidence="16 17">
    <name type="scientific">Klebsormidium nitens</name>
    <name type="common">Green alga</name>
    <name type="synonym">Ulothrix nitens</name>
    <dbReference type="NCBI Taxonomy" id="105231"/>
    <lineage>
        <taxon>Eukaryota</taxon>
        <taxon>Viridiplantae</taxon>
        <taxon>Streptophyta</taxon>
        <taxon>Klebsormidiophyceae</taxon>
        <taxon>Klebsormidiales</taxon>
        <taxon>Klebsormidiaceae</taxon>
        <taxon>Klebsormidium</taxon>
    </lineage>
</organism>
<comment type="subcellular location">
    <subcellularLocation>
        <location evidence="4">Cytoplasm</location>
    </subcellularLocation>
</comment>
<evidence type="ECO:0000256" key="12">
    <source>
        <dbReference type="PROSITE-ProRule" id="PRU01319"/>
    </source>
</evidence>
<evidence type="ECO:0000259" key="15">
    <source>
        <dbReference type="PROSITE" id="PS51975"/>
    </source>
</evidence>
<dbReference type="NCBIfam" id="NF000595">
    <property type="entry name" value="PRK00015.1-3"/>
    <property type="match status" value="1"/>
</dbReference>
<evidence type="ECO:0000256" key="6">
    <source>
        <dbReference type="ARBA" id="ARBA00022490"/>
    </source>
</evidence>
<dbReference type="SUPFAM" id="SSF53098">
    <property type="entry name" value="Ribonuclease H-like"/>
    <property type="match status" value="1"/>
</dbReference>
<keyword evidence="11" id="KW-0464">Manganese</keyword>
<evidence type="ECO:0000256" key="10">
    <source>
        <dbReference type="ARBA" id="ARBA00022801"/>
    </source>
</evidence>
<dbReference type="EMBL" id="DF237132">
    <property type="protein sequence ID" value="GAQ84279.1"/>
    <property type="molecule type" value="Genomic_DNA"/>
</dbReference>
<dbReference type="HAMAP" id="MF_00052_B">
    <property type="entry name" value="RNase_HII_B"/>
    <property type="match status" value="1"/>
</dbReference>
<evidence type="ECO:0000256" key="9">
    <source>
        <dbReference type="ARBA" id="ARBA00022759"/>
    </source>
</evidence>
<dbReference type="GO" id="GO:0043137">
    <property type="term" value="P:DNA replication, removal of RNA primer"/>
    <property type="evidence" value="ECO:0000318"/>
    <property type="project" value="GO_Central"/>
</dbReference>
<dbReference type="InterPro" id="IPR024567">
    <property type="entry name" value="RNase_HII/HIII_dom"/>
</dbReference>
<dbReference type="GO" id="GO:0032299">
    <property type="term" value="C:ribonuclease H2 complex"/>
    <property type="evidence" value="ECO:0000318"/>
    <property type="project" value="GO_Central"/>
</dbReference>
<feature type="binding site" evidence="12">
    <location>
        <position position="61"/>
    </location>
    <ligand>
        <name>a divalent metal cation</name>
        <dbReference type="ChEBI" id="CHEBI:60240"/>
    </ligand>
</feature>
<keyword evidence="10 12" id="KW-0378">Hydrolase</keyword>
<keyword evidence="7 12" id="KW-0540">Nuclease</keyword>